<sequence length="170" mass="17894">MDFSQPSAAASCSALSGTAQSTTAKIQELISAGAVAEDTLGRQLSFLSSRVQQFRQHVDQLGHCIADASVVHPQLGDVLKSSLAECQNALGTVSNKLEPGSGGLSADAIACDQTLMAAYLRLFVLATQLLIMETGQEQQSKLANPASRAIVDTAHEASLRVLSFNYVTEN</sequence>
<protein>
    <submittedName>
        <fullName evidence="1">Uncharacterized protein</fullName>
    </submittedName>
</protein>
<gene>
    <name evidence="1" type="ORF">C8A00DRAFT_16038</name>
</gene>
<reference evidence="1" key="2">
    <citation type="submission" date="2023-05" db="EMBL/GenBank/DDBJ databases">
        <authorList>
            <consortium name="Lawrence Berkeley National Laboratory"/>
            <person name="Steindorff A."/>
            <person name="Hensen N."/>
            <person name="Bonometti L."/>
            <person name="Westerberg I."/>
            <person name="Brannstrom I.O."/>
            <person name="Guillou S."/>
            <person name="Cros-Aarteil S."/>
            <person name="Calhoun S."/>
            <person name="Haridas S."/>
            <person name="Kuo A."/>
            <person name="Mondo S."/>
            <person name="Pangilinan J."/>
            <person name="Riley R."/>
            <person name="Labutti K."/>
            <person name="Andreopoulos B."/>
            <person name="Lipzen A."/>
            <person name="Chen C."/>
            <person name="Yanf M."/>
            <person name="Daum C."/>
            <person name="Ng V."/>
            <person name="Clum A."/>
            <person name="Ohm R."/>
            <person name="Martin F."/>
            <person name="Silar P."/>
            <person name="Natvig D."/>
            <person name="Lalanne C."/>
            <person name="Gautier V."/>
            <person name="Ament-Velasquez S.L."/>
            <person name="Kruys A."/>
            <person name="Hutchinson M.I."/>
            <person name="Powell A.J."/>
            <person name="Barry K."/>
            <person name="Miller A.N."/>
            <person name="Grigoriev I.V."/>
            <person name="Debuchy R."/>
            <person name="Gladieux P."/>
            <person name="Thoren M.H."/>
            <person name="Johannesson H."/>
        </authorList>
    </citation>
    <scope>NUCLEOTIDE SEQUENCE</scope>
    <source>
        <strain evidence="1">CBS 538.74</strain>
    </source>
</reference>
<dbReference type="EMBL" id="MU856965">
    <property type="protein sequence ID" value="KAK4152689.1"/>
    <property type="molecule type" value="Genomic_DNA"/>
</dbReference>
<accession>A0AAN6VK95</accession>
<proteinExistence type="predicted"/>
<evidence type="ECO:0000313" key="1">
    <source>
        <dbReference type="EMBL" id="KAK4152689.1"/>
    </source>
</evidence>
<keyword evidence="2" id="KW-1185">Reference proteome</keyword>
<dbReference type="AlphaFoldDB" id="A0AAN6VK95"/>
<name>A0AAN6VK95_9PEZI</name>
<reference evidence="1" key="1">
    <citation type="journal article" date="2023" name="Mol. Phylogenet. Evol.">
        <title>Genome-scale phylogeny and comparative genomics of the fungal order Sordariales.</title>
        <authorList>
            <person name="Hensen N."/>
            <person name="Bonometti L."/>
            <person name="Westerberg I."/>
            <person name="Brannstrom I.O."/>
            <person name="Guillou S."/>
            <person name="Cros-Aarteil S."/>
            <person name="Calhoun S."/>
            <person name="Haridas S."/>
            <person name="Kuo A."/>
            <person name="Mondo S."/>
            <person name="Pangilinan J."/>
            <person name="Riley R."/>
            <person name="LaButti K."/>
            <person name="Andreopoulos B."/>
            <person name="Lipzen A."/>
            <person name="Chen C."/>
            <person name="Yan M."/>
            <person name="Daum C."/>
            <person name="Ng V."/>
            <person name="Clum A."/>
            <person name="Steindorff A."/>
            <person name="Ohm R.A."/>
            <person name="Martin F."/>
            <person name="Silar P."/>
            <person name="Natvig D.O."/>
            <person name="Lalanne C."/>
            <person name="Gautier V."/>
            <person name="Ament-Velasquez S.L."/>
            <person name="Kruys A."/>
            <person name="Hutchinson M.I."/>
            <person name="Powell A.J."/>
            <person name="Barry K."/>
            <person name="Miller A.N."/>
            <person name="Grigoriev I.V."/>
            <person name="Debuchy R."/>
            <person name="Gladieux P."/>
            <person name="Hiltunen Thoren M."/>
            <person name="Johannesson H."/>
        </authorList>
    </citation>
    <scope>NUCLEOTIDE SEQUENCE</scope>
    <source>
        <strain evidence="1">CBS 538.74</strain>
    </source>
</reference>
<comment type="caution">
    <text evidence="1">The sequence shown here is derived from an EMBL/GenBank/DDBJ whole genome shotgun (WGS) entry which is preliminary data.</text>
</comment>
<evidence type="ECO:0000313" key="2">
    <source>
        <dbReference type="Proteomes" id="UP001302745"/>
    </source>
</evidence>
<organism evidence="1 2">
    <name type="scientific">Chaetomidium leptoderma</name>
    <dbReference type="NCBI Taxonomy" id="669021"/>
    <lineage>
        <taxon>Eukaryota</taxon>
        <taxon>Fungi</taxon>
        <taxon>Dikarya</taxon>
        <taxon>Ascomycota</taxon>
        <taxon>Pezizomycotina</taxon>
        <taxon>Sordariomycetes</taxon>
        <taxon>Sordariomycetidae</taxon>
        <taxon>Sordariales</taxon>
        <taxon>Chaetomiaceae</taxon>
        <taxon>Chaetomidium</taxon>
    </lineage>
</organism>
<dbReference type="Proteomes" id="UP001302745">
    <property type="component" value="Unassembled WGS sequence"/>
</dbReference>